<evidence type="ECO:0000313" key="2">
    <source>
        <dbReference type="Proteomes" id="UP000218334"/>
    </source>
</evidence>
<name>A0A2H3AZI9_9AGAR</name>
<evidence type="ECO:0000313" key="1">
    <source>
        <dbReference type="EMBL" id="PBK59178.1"/>
    </source>
</evidence>
<sequence length="418" mass="47987">MSRKCLYRCDLFGPEKLTLTDALEHALQELQSIFTKDNFKHISQELFDSESPDTLLLVLSCKSTSSSYLMICHPYILTALKLISWSFVDDKDLCPNPDITKQLRSLLRFCGTSTTRCIPSISKTQHHNKKDGLRRNLCGNHEGVARLWLHPVDGPILSLAFNHGFLHSTYMNIVEIVLNRQNMKAIGQFVELTSAISRANTHLPFLNHTTRTNYTTYPSLTMSWKPDQAGLMFWSIARHERYNLSKDYGEHEKQMDKMYERFPEVTLSALAEAGRDESSIAVPKQRSHTYKMPVITSALADTPCVDLGVIGVLEKLNTTLCTSYSLNSTLSSVLNSFIEKELDFGTAYAYLRPYWDGITTIEHKLCTREEEDRKRRQNATVDGKIVSENMPPRRIWDLFANRVVPYWVRVDKYEHYLA</sequence>
<keyword evidence="2" id="KW-1185">Reference proteome</keyword>
<dbReference type="Proteomes" id="UP000218334">
    <property type="component" value="Unassembled WGS sequence"/>
</dbReference>
<protein>
    <submittedName>
        <fullName evidence="1">Uncharacterized protein</fullName>
    </submittedName>
</protein>
<accession>A0A2H3AZI9</accession>
<gene>
    <name evidence="1" type="ORF">ARMSODRAFT_1073628</name>
</gene>
<dbReference type="EMBL" id="KZ293511">
    <property type="protein sequence ID" value="PBK59178.1"/>
    <property type="molecule type" value="Genomic_DNA"/>
</dbReference>
<proteinExistence type="predicted"/>
<dbReference type="STRING" id="1076256.A0A2H3AZI9"/>
<organism evidence="1 2">
    <name type="scientific">Armillaria solidipes</name>
    <dbReference type="NCBI Taxonomy" id="1076256"/>
    <lineage>
        <taxon>Eukaryota</taxon>
        <taxon>Fungi</taxon>
        <taxon>Dikarya</taxon>
        <taxon>Basidiomycota</taxon>
        <taxon>Agaricomycotina</taxon>
        <taxon>Agaricomycetes</taxon>
        <taxon>Agaricomycetidae</taxon>
        <taxon>Agaricales</taxon>
        <taxon>Marasmiineae</taxon>
        <taxon>Physalacriaceae</taxon>
        <taxon>Armillaria</taxon>
    </lineage>
</organism>
<dbReference type="AlphaFoldDB" id="A0A2H3AZI9"/>
<reference evidence="2" key="1">
    <citation type="journal article" date="2017" name="Nat. Ecol. Evol.">
        <title>Genome expansion and lineage-specific genetic innovations in the forest pathogenic fungi Armillaria.</title>
        <authorList>
            <person name="Sipos G."/>
            <person name="Prasanna A.N."/>
            <person name="Walter M.C."/>
            <person name="O'Connor E."/>
            <person name="Balint B."/>
            <person name="Krizsan K."/>
            <person name="Kiss B."/>
            <person name="Hess J."/>
            <person name="Varga T."/>
            <person name="Slot J."/>
            <person name="Riley R."/>
            <person name="Boka B."/>
            <person name="Rigling D."/>
            <person name="Barry K."/>
            <person name="Lee J."/>
            <person name="Mihaltcheva S."/>
            <person name="LaButti K."/>
            <person name="Lipzen A."/>
            <person name="Waldron R."/>
            <person name="Moloney N.M."/>
            <person name="Sperisen C."/>
            <person name="Kredics L."/>
            <person name="Vagvoelgyi C."/>
            <person name="Patrignani A."/>
            <person name="Fitzpatrick D."/>
            <person name="Nagy I."/>
            <person name="Doyle S."/>
            <person name="Anderson J.B."/>
            <person name="Grigoriev I.V."/>
            <person name="Gueldener U."/>
            <person name="Muensterkoetter M."/>
            <person name="Nagy L.G."/>
        </authorList>
    </citation>
    <scope>NUCLEOTIDE SEQUENCE [LARGE SCALE GENOMIC DNA]</scope>
    <source>
        <strain evidence="2">28-4</strain>
    </source>
</reference>